<proteinExistence type="predicted"/>
<dbReference type="RefSeq" id="WP_037462783.1">
    <property type="nucleotide sequence ID" value="NZ_BCZD01000020.1"/>
</dbReference>
<gene>
    <name evidence="3" type="ORF">BV98_000757</name>
</gene>
<dbReference type="Pfam" id="PF13166">
    <property type="entry name" value="AAA_13"/>
    <property type="match status" value="1"/>
</dbReference>
<organism evidence="3 4">
    <name type="scientific">Sphingobium herbicidovorans (strain ATCC 700291 / DSM 11019 / CCUG 56400 / KCTC 2939 / LMG 18315 / NBRC 16415 / MH)</name>
    <name type="common">Sphingomonas herbicidovorans</name>
    <dbReference type="NCBI Taxonomy" id="1219045"/>
    <lineage>
        <taxon>Bacteria</taxon>
        <taxon>Pseudomonadati</taxon>
        <taxon>Pseudomonadota</taxon>
        <taxon>Alphaproteobacteria</taxon>
        <taxon>Sphingomonadales</taxon>
        <taxon>Sphingomonadaceae</taxon>
        <taxon>Sphingobium</taxon>
    </lineage>
</organism>
<dbReference type="PANTHER" id="PTHR32182:SF22">
    <property type="entry name" value="ATP-DEPENDENT ENDONUCLEASE, OLD FAMILY-RELATED"/>
    <property type="match status" value="1"/>
</dbReference>
<protein>
    <submittedName>
        <fullName evidence="3">Metallophosphoesterase</fullName>
    </submittedName>
</protein>
<dbReference type="STRING" id="76947.GCA_002080435_03562"/>
<comment type="caution">
    <text evidence="3">The sequence shown here is derived from an EMBL/GenBank/DDBJ whole genome shotgun (WGS) entry which is preliminary data.</text>
</comment>
<evidence type="ECO:0000259" key="2">
    <source>
        <dbReference type="Pfam" id="PF13166"/>
    </source>
</evidence>
<dbReference type="Proteomes" id="UP000024284">
    <property type="component" value="Unassembled WGS sequence"/>
</dbReference>
<sequence>MLTQIKKIKGLGVFGDYAAAADFPAFGRYNVVYGENGSGKTTLSRLLACLEVGEHPDHPDLEFTVESQSGQLTKGVKYGRRVRVFNSDFVEANIGRFDGPLRHILILGEENKTIAEELKAEIAIRDDRVKRVQANEAAAAKLVNDKGKLFSAIAKTIGEATSGSTLRSYRKPDAETAYAKLGDERVLSDDEYEVHRGTVRQEQMPELNPLTIPRGPERPGQAPISALQAAAGAADRAKALTMRSAQSAVITRLAENPDIALWAEQGVGIHAKHATGRCEFCDQLMPADRLKALSDHFSVEDQRLKEEIETERLSLRAIIDALGRTALPDRLMFYSELRADCDAAQASVEAELATLQLDLEKLDGTLAEKLTLRTTAYEPEIASDTTQLTAALGVIKALIARHNDKTAGFEREKRAARDAIEAHHLLSIKADVEELTDKAAKLNAEIELWQNGGEDLEEKRGIEALSQSIREKQAKVSSAHAGGVGLTDLLKQFLGRTELRFESGDEGYRVLRRGKPAKRLSEGEKTAVAFIYFLVQLKDQDFNIGEGIVVIDDPISSLDASAIYQAFAFLKNETQRAKQLFILTHNFEFLKLVINWLQNAHGQENTKSYSMVLCEETEEGRSARLTPLDRLLVDHATEYHYLFKVLHTFKSDGTILGCYHVPNISRKILETFLDFHVPSRKSLYRKMDDVDYDPLKKTAIYKFANDLSHHTGKSFDPALVAEAQKNAEYLLDMIKSVAPLHYEGLKKLSEA</sequence>
<dbReference type="AlphaFoldDB" id="A0A086PDU2"/>
<name>A0A086PDU2_SPHHM</name>
<dbReference type="eggNOG" id="COG4694">
    <property type="taxonomic scope" value="Bacteria"/>
</dbReference>
<feature type="domain" description="Protein CR006 P-loop" evidence="2">
    <location>
        <begin position="15"/>
        <end position="730"/>
    </location>
</feature>
<keyword evidence="1" id="KW-0175">Coiled coil</keyword>
<evidence type="ECO:0000256" key="1">
    <source>
        <dbReference type="SAM" id="Coils"/>
    </source>
</evidence>
<keyword evidence="4" id="KW-1185">Reference proteome</keyword>
<dbReference type="EMBL" id="JFZA02000003">
    <property type="protein sequence ID" value="KFG91560.1"/>
    <property type="molecule type" value="Genomic_DNA"/>
</dbReference>
<feature type="coiled-coil region" evidence="1">
    <location>
        <begin position="425"/>
        <end position="459"/>
    </location>
</feature>
<dbReference type="InterPro" id="IPR026866">
    <property type="entry name" value="CR006_AAA"/>
</dbReference>
<dbReference type="GO" id="GO:0006302">
    <property type="term" value="P:double-strand break repair"/>
    <property type="evidence" value="ECO:0007669"/>
    <property type="project" value="TreeGrafter"/>
</dbReference>
<reference evidence="3" key="1">
    <citation type="submission" date="2014-08" db="EMBL/GenBank/DDBJ databases">
        <title>Draft genome sequences of Sphingobium herbicidovorans.</title>
        <authorList>
            <person name="Gan H.M."/>
            <person name="Gan H.Y."/>
            <person name="Savka M.A."/>
        </authorList>
    </citation>
    <scope>NUCLEOTIDE SEQUENCE [LARGE SCALE GENOMIC DNA]</scope>
    <source>
        <strain evidence="3">NBRC 16415</strain>
    </source>
</reference>
<accession>A0A086PDU2</accession>
<dbReference type="Gene3D" id="3.40.50.300">
    <property type="entry name" value="P-loop containing nucleotide triphosphate hydrolases"/>
    <property type="match status" value="1"/>
</dbReference>
<evidence type="ECO:0000313" key="4">
    <source>
        <dbReference type="Proteomes" id="UP000024284"/>
    </source>
</evidence>
<dbReference type="GO" id="GO:0000731">
    <property type="term" value="P:DNA synthesis involved in DNA repair"/>
    <property type="evidence" value="ECO:0007669"/>
    <property type="project" value="TreeGrafter"/>
</dbReference>
<dbReference type="OrthoDB" id="9789562at2"/>
<dbReference type="SUPFAM" id="SSF52540">
    <property type="entry name" value="P-loop containing nucleoside triphosphate hydrolases"/>
    <property type="match status" value="1"/>
</dbReference>
<dbReference type="PANTHER" id="PTHR32182">
    <property type="entry name" value="DNA REPLICATION AND REPAIR PROTEIN RECF"/>
    <property type="match status" value="1"/>
</dbReference>
<dbReference type="PATRIC" id="fig|1219045.3.peg.772"/>
<evidence type="ECO:0000313" key="3">
    <source>
        <dbReference type="EMBL" id="KFG91560.1"/>
    </source>
</evidence>
<dbReference type="InterPro" id="IPR027417">
    <property type="entry name" value="P-loop_NTPase"/>
</dbReference>